<reference evidence="2" key="1">
    <citation type="journal article" date="2014" name="Front. Microbiol.">
        <title>High frequency of phylogenetically diverse reductive dehalogenase-homologous genes in deep subseafloor sedimentary metagenomes.</title>
        <authorList>
            <person name="Kawai M."/>
            <person name="Futagami T."/>
            <person name="Toyoda A."/>
            <person name="Takaki Y."/>
            <person name="Nishi S."/>
            <person name="Hori S."/>
            <person name="Arai W."/>
            <person name="Tsubouchi T."/>
            <person name="Morono Y."/>
            <person name="Uchiyama I."/>
            <person name="Ito T."/>
            <person name="Fujiyama A."/>
            <person name="Inagaki F."/>
            <person name="Takami H."/>
        </authorList>
    </citation>
    <scope>NUCLEOTIDE SEQUENCE</scope>
    <source>
        <strain evidence="2">Expedition CK06-06</strain>
    </source>
</reference>
<evidence type="ECO:0000313" key="2">
    <source>
        <dbReference type="EMBL" id="GAH37386.1"/>
    </source>
</evidence>
<sequence>MKGYEILEHRHLNLYREDGIAPYEIKIGLLDFLRELNAGPEGIARHSSFMVVGIDDVLYLTKREDRSAIALDIHKVLQSAANELERKKNEVQIVCKGKLVKGDSFWVEYRGETLPLDFIFGTPIKREIRGFPVYTISFNLSS</sequence>
<accession>X1EVH0</accession>
<protein>
    <recommendedName>
        <fullName evidence="1">DUF8076 domain-containing protein</fullName>
    </recommendedName>
</protein>
<dbReference type="InterPro" id="IPR058389">
    <property type="entry name" value="DUF8076"/>
</dbReference>
<organism evidence="2">
    <name type="scientific">marine sediment metagenome</name>
    <dbReference type="NCBI Taxonomy" id="412755"/>
    <lineage>
        <taxon>unclassified sequences</taxon>
        <taxon>metagenomes</taxon>
        <taxon>ecological metagenomes</taxon>
    </lineage>
</organism>
<dbReference type="AlphaFoldDB" id="X1EVH0"/>
<feature type="domain" description="DUF8076" evidence="1">
    <location>
        <begin position="9"/>
        <end position="131"/>
    </location>
</feature>
<evidence type="ECO:0000259" key="1">
    <source>
        <dbReference type="Pfam" id="PF26277"/>
    </source>
</evidence>
<proteinExistence type="predicted"/>
<dbReference type="EMBL" id="BARU01005509">
    <property type="protein sequence ID" value="GAH37386.1"/>
    <property type="molecule type" value="Genomic_DNA"/>
</dbReference>
<gene>
    <name evidence="2" type="ORF">S03H2_10737</name>
</gene>
<comment type="caution">
    <text evidence="2">The sequence shown here is derived from an EMBL/GenBank/DDBJ whole genome shotgun (WGS) entry which is preliminary data.</text>
</comment>
<dbReference type="Pfam" id="PF26277">
    <property type="entry name" value="DUF8076"/>
    <property type="match status" value="1"/>
</dbReference>
<name>X1EVH0_9ZZZZ</name>